<organism evidence="2 3">
    <name type="scientific">Methylopila henanensis</name>
    <dbReference type="NCBI Taxonomy" id="873516"/>
    <lineage>
        <taxon>Bacteria</taxon>
        <taxon>Pseudomonadati</taxon>
        <taxon>Pseudomonadota</taxon>
        <taxon>Alphaproteobacteria</taxon>
        <taxon>Hyphomicrobiales</taxon>
        <taxon>Methylopilaceae</taxon>
        <taxon>Methylopila</taxon>
    </lineage>
</organism>
<keyword evidence="3" id="KW-1185">Reference proteome</keyword>
<evidence type="ECO:0000313" key="2">
    <source>
        <dbReference type="EMBL" id="MFD1703997.1"/>
    </source>
</evidence>
<evidence type="ECO:0000256" key="1">
    <source>
        <dbReference type="SAM" id="Phobius"/>
    </source>
</evidence>
<accession>A0ABW4K7A8</accession>
<keyword evidence="1" id="KW-0472">Membrane</keyword>
<dbReference type="Pfam" id="PF07386">
    <property type="entry name" value="DUF1499"/>
    <property type="match status" value="1"/>
</dbReference>
<gene>
    <name evidence="2" type="ORF">ACFSCV_13405</name>
</gene>
<comment type="caution">
    <text evidence="2">The sequence shown here is derived from an EMBL/GenBank/DDBJ whole genome shotgun (WGS) entry which is preliminary data.</text>
</comment>
<dbReference type="EMBL" id="JBHUER010000010">
    <property type="protein sequence ID" value="MFD1703997.1"/>
    <property type="molecule type" value="Genomic_DNA"/>
</dbReference>
<dbReference type="InterPro" id="IPR010865">
    <property type="entry name" value="DUF1499"/>
</dbReference>
<proteinExistence type="predicted"/>
<dbReference type="RefSeq" id="WP_378800083.1">
    <property type="nucleotide sequence ID" value="NZ_JBHUER010000010.1"/>
</dbReference>
<keyword evidence="1" id="KW-0812">Transmembrane</keyword>
<dbReference type="Proteomes" id="UP001597308">
    <property type="component" value="Unassembled WGS sequence"/>
</dbReference>
<reference evidence="3" key="1">
    <citation type="journal article" date="2019" name="Int. J. Syst. Evol. Microbiol.">
        <title>The Global Catalogue of Microorganisms (GCM) 10K type strain sequencing project: providing services to taxonomists for standard genome sequencing and annotation.</title>
        <authorList>
            <consortium name="The Broad Institute Genomics Platform"/>
            <consortium name="The Broad Institute Genome Sequencing Center for Infectious Disease"/>
            <person name="Wu L."/>
            <person name="Ma J."/>
        </authorList>
    </citation>
    <scope>NUCLEOTIDE SEQUENCE [LARGE SCALE GENOMIC DNA]</scope>
    <source>
        <strain evidence="3">KCTC 23707</strain>
    </source>
</reference>
<sequence length="257" mass="26326">MNLLLDLKPPVRPRSRVARAALTLALFALTATAFALVALRAGAVEPFAGFVAVLAGLGVAALAAVVGVIGAVIVWRTGARGGVRALFAIAIAAALLAGPAYVAGRAFGKPQVPDVSTDLADPPAFTRARVDRKPGAITPAQAEAQKAAYPEIAPLRLAVPPEDAAGLVIGLIEQRGWRLLGPTSYPRGGPTRTSFEATARTPVLGLYDDVAIRIRPDGDDGARVDMRSAARIGAADFGAAAERVRSFLADLAAAAAP</sequence>
<feature type="transmembrane region" description="Helical" evidence="1">
    <location>
        <begin position="47"/>
        <end position="73"/>
    </location>
</feature>
<feature type="transmembrane region" description="Helical" evidence="1">
    <location>
        <begin position="21"/>
        <end position="41"/>
    </location>
</feature>
<name>A0ABW4K7A8_9HYPH</name>
<protein>
    <submittedName>
        <fullName evidence="2">DUF1499 domain-containing protein</fullName>
    </submittedName>
</protein>
<feature type="transmembrane region" description="Helical" evidence="1">
    <location>
        <begin position="85"/>
        <end position="104"/>
    </location>
</feature>
<keyword evidence="1" id="KW-1133">Transmembrane helix</keyword>
<evidence type="ECO:0000313" key="3">
    <source>
        <dbReference type="Proteomes" id="UP001597308"/>
    </source>
</evidence>